<dbReference type="OrthoDB" id="1938430at2759"/>
<accession>A0A368RHI1</accession>
<organism evidence="1">
    <name type="scientific">Setaria italica</name>
    <name type="common">Foxtail millet</name>
    <name type="synonym">Panicum italicum</name>
    <dbReference type="NCBI Taxonomy" id="4555"/>
    <lineage>
        <taxon>Eukaryota</taxon>
        <taxon>Viridiplantae</taxon>
        <taxon>Streptophyta</taxon>
        <taxon>Embryophyta</taxon>
        <taxon>Tracheophyta</taxon>
        <taxon>Spermatophyta</taxon>
        <taxon>Magnoliopsida</taxon>
        <taxon>Liliopsida</taxon>
        <taxon>Poales</taxon>
        <taxon>Poaceae</taxon>
        <taxon>PACMAD clade</taxon>
        <taxon>Panicoideae</taxon>
        <taxon>Panicodae</taxon>
        <taxon>Paniceae</taxon>
        <taxon>Cenchrinae</taxon>
        <taxon>Setaria</taxon>
    </lineage>
</organism>
<dbReference type="AlphaFoldDB" id="A0A368RHI1"/>
<protein>
    <recommendedName>
        <fullName evidence="2">Reverse transcriptase zinc-binding domain-containing protein</fullName>
    </recommendedName>
</protein>
<evidence type="ECO:0008006" key="2">
    <source>
        <dbReference type="Google" id="ProtNLM"/>
    </source>
</evidence>
<gene>
    <name evidence="1" type="ORF">SETIT_5G449700v2</name>
</gene>
<reference evidence="1" key="1">
    <citation type="journal article" date="2012" name="Nat. Biotechnol.">
        <title>Reference genome sequence of the model plant Setaria.</title>
        <authorList>
            <person name="Bennetzen J.L."/>
            <person name="Schmutz J."/>
            <person name="Wang H."/>
            <person name="Percifield R."/>
            <person name="Hawkins J."/>
            <person name="Pontaroli A.C."/>
            <person name="Estep M."/>
            <person name="Feng L."/>
            <person name="Vaughn J.N."/>
            <person name="Grimwood J."/>
            <person name="Jenkins J."/>
            <person name="Barry K."/>
            <person name="Lindquist E."/>
            <person name="Hellsten U."/>
            <person name="Deshpande S."/>
            <person name="Wang X."/>
            <person name="Wu X."/>
            <person name="Mitros T."/>
            <person name="Triplett J."/>
            <person name="Yang X."/>
            <person name="Ye C.Y."/>
            <person name="Mauro-Herrera M."/>
            <person name="Wang L."/>
            <person name="Li P."/>
            <person name="Sharma M."/>
            <person name="Sharma R."/>
            <person name="Ronald P.C."/>
            <person name="Panaud O."/>
            <person name="Kellogg E.A."/>
            <person name="Brutnell T.P."/>
            <person name="Doust A.N."/>
            <person name="Tuskan G.A."/>
            <person name="Rokhsar D."/>
            <person name="Devos K.M."/>
        </authorList>
    </citation>
    <scope>NUCLEOTIDE SEQUENCE [LARGE SCALE GENOMIC DNA]</scope>
    <source>
        <strain evidence="1">Yugu1</strain>
    </source>
</reference>
<name>A0A368RHI1_SETIT</name>
<evidence type="ECO:0000313" key="1">
    <source>
        <dbReference type="EMBL" id="RCV29020.1"/>
    </source>
</evidence>
<proteinExistence type="predicted"/>
<dbReference type="EMBL" id="CM003532">
    <property type="protein sequence ID" value="RCV29020.1"/>
    <property type="molecule type" value="Genomic_DNA"/>
</dbReference>
<sequence length="93" mass="10840">MRATRAPCSTICPLCDQLPENAVHLALQCPFSKLFWFMVGTSLGMGDFFAEASQFQHNFQDWWNGVLIRIKNKKQRRSVAAVIMYTIWNIWKE</sequence>
<reference evidence="1" key="2">
    <citation type="submission" date="2015-07" db="EMBL/GenBank/DDBJ databases">
        <authorList>
            <person name="Noorani M."/>
        </authorList>
    </citation>
    <scope>NUCLEOTIDE SEQUENCE</scope>
    <source>
        <strain evidence="1">Yugu1</strain>
    </source>
</reference>